<dbReference type="GO" id="GO:0035556">
    <property type="term" value="P:intracellular signal transduction"/>
    <property type="evidence" value="ECO:0007669"/>
    <property type="project" value="InterPro"/>
</dbReference>
<dbReference type="AlphaFoldDB" id="A0A811K167"/>
<evidence type="ECO:0000259" key="1">
    <source>
        <dbReference type="PROSITE" id="PS50186"/>
    </source>
</evidence>
<dbReference type="PANTHER" id="PTHR16206">
    <property type="entry name" value="DEP DOMAIN-CONTAINING"/>
    <property type="match status" value="1"/>
</dbReference>
<accession>A0A811K167</accession>
<gene>
    <name evidence="2" type="ORF">BOKJ2_LOCUS2778</name>
</gene>
<evidence type="ECO:0000313" key="3">
    <source>
        <dbReference type="Proteomes" id="UP000614601"/>
    </source>
</evidence>
<protein>
    <recommendedName>
        <fullName evidence="1">DEP domain-containing protein</fullName>
    </recommendedName>
</protein>
<dbReference type="SUPFAM" id="SSF46785">
    <property type="entry name" value="Winged helix' DNA-binding domain"/>
    <property type="match status" value="1"/>
</dbReference>
<sequence length="319" mass="37123">MVPRNQNRHYWKIYPNSFTGKAAVETMCDVLAEVFPTRLTERSVALKVMMKFFGQGIIIGAHSNMHTFRDDKDAFYKFGELDSTVTDTVGLLDVPTIPRRSVSMDETNNLLQKRRLACDFSQAKSSLPSTSTSSIDCSHCEAPLSKKDRKKAVNSALLRFIQWVNDSPTMDEVERQRLIKKFKSHYPRVYNEFLARKSTEKLFDKVYHDRSQDEITSDHIDFDTSSCDGDSNYASASSSSTSSIQQVDSDVLDQRLLEKLNQVCEDPIYTDEEKNKIIRYYRRFYPQIYYQRFPEENHPLLKRLRNLFPKLNEKLAEFK</sequence>
<dbReference type="Gene3D" id="1.10.10.10">
    <property type="entry name" value="Winged helix-like DNA-binding domain superfamily/Winged helix DNA-binding domain"/>
    <property type="match status" value="1"/>
</dbReference>
<keyword evidence="3" id="KW-1185">Reference proteome</keyword>
<reference evidence="2" key="1">
    <citation type="submission" date="2020-09" db="EMBL/GenBank/DDBJ databases">
        <authorList>
            <person name="Kikuchi T."/>
        </authorList>
    </citation>
    <scope>NUCLEOTIDE SEQUENCE</scope>
    <source>
        <strain evidence="2">SH1</strain>
    </source>
</reference>
<dbReference type="EMBL" id="CAJFDH010000002">
    <property type="protein sequence ID" value="CAD5209620.1"/>
    <property type="molecule type" value="Genomic_DNA"/>
</dbReference>
<dbReference type="Proteomes" id="UP000614601">
    <property type="component" value="Unassembled WGS sequence"/>
</dbReference>
<dbReference type="InterPro" id="IPR036388">
    <property type="entry name" value="WH-like_DNA-bd_sf"/>
</dbReference>
<dbReference type="InterPro" id="IPR036390">
    <property type="entry name" value="WH_DNA-bd_sf"/>
</dbReference>
<dbReference type="PANTHER" id="PTHR16206:SF4">
    <property type="entry name" value="PROTEIN LET-99"/>
    <property type="match status" value="1"/>
</dbReference>
<name>A0A811K167_9BILA</name>
<dbReference type="Pfam" id="PF00610">
    <property type="entry name" value="DEP"/>
    <property type="match status" value="1"/>
</dbReference>
<dbReference type="PROSITE" id="PS50186">
    <property type="entry name" value="DEP"/>
    <property type="match status" value="1"/>
</dbReference>
<dbReference type="OrthoDB" id="5803151at2759"/>
<feature type="domain" description="DEP" evidence="1">
    <location>
        <begin position="1"/>
        <end position="80"/>
    </location>
</feature>
<comment type="caution">
    <text evidence="2">The sequence shown here is derived from an EMBL/GenBank/DDBJ whole genome shotgun (WGS) entry which is preliminary data.</text>
</comment>
<dbReference type="CDD" id="cd04371">
    <property type="entry name" value="DEP"/>
    <property type="match status" value="1"/>
</dbReference>
<dbReference type="InterPro" id="IPR000591">
    <property type="entry name" value="DEP_dom"/>
</dbReference>
<evidence type="ECO:0000313" key="2">
    <source>
        <dbReference type="EMBL" id="CAD5209620.1"/>
    </source>
</evidence>
<organism evidence="2 3">
    <name type="scientific">Bursaphelenchus okinawaensis</name>
    <dbReference type="NCBI Taxonomy" id="465554"/>
    <lineage>
        <taxon>Eukaryota</taxon>
        <taxon>Metazoa</taxon>
        <taxon>Ecdysozoa</taxon>
        <taxon>Nematoda</taxon>
        <taxon>Chromadorea</taxon>
        <taxon>Rhabditida</taxon>
        <taxon>Tylenchina</taxon>
        <taxon>Tylenchomorpha</taxon>
        <taxon>Aphelenchoidea</taxon>
        <taxon>Aphelenchoididae</taxon>
        <taxon>Bursaphelenchus</taxon>
    </lineage>
</organism>
<proteinExistence type="predicted"/>
<dbReference type="Proteomes" id="UP000783686">
    <property type="component" value="Unassembled WGS sequence"/>
</dbReference>
<dbReference type="EMBL" id="CAJFCW020000002">
    <property type="protein sequence ID" value="CAG9089724.1"/>
    <property type="molecule type" value="Genomic_DNA"/>
</dbReference>